<dbReference type="EMBL" id="MAMP01000012">
    <property type="protein sequence ID" value="OES45642.1"/>
    <property type="molecule type" value="Genomic_DNA"/>
</dbReference>
<feature type="domain" description="NADH:flavin oxidoreductase/NADH oxidase N-terminal" evidence="3">
    <location>
        <begin position="9"/>
        <end position="338"/>
    </location>
</feature>
<keyword evidence="2" id="KW-0560">Oxidoreductase</keyword>
<evidence type="ECO:0000256" key="2">
    <source>
        <dbReference type="ARBA" id="ARBA00023002"/>
    </source>
</evidence>
<dbReference type="Proteomes" id="UP000095658">
    <property type="component" value="Unassembled WGS sequence"/>
</dbReference>
<dbReference type="SUPFAM" id="SSF51395">
    <property type="entry name" value="FMN-linked oxidoreductases"/>
    <property type="match status" value="1"/>
</dbReference>
<dbReference type="GO" id="GO:0010181">
    <property type="term" value="F:FMN binding"/>
    <property type="evidence" value="ECO:0007669"/>
    <property type="project" value="InterPro"/>
</dbReference>
<proteinExistence type="predicted"/>
<dbReference type="InterPro" id="IPR001155">
    <property type="entry name" value="OxRdtase_FMN_N"/>
</dbReference>
<dbReference type="PANTHER" id="PTHR43656:SF2">
    <property type="entry name" value="BINDING OXIDOREDUCTASE, PUTATIVE (AFU_ORTHOLOGUE AFUA_2G08260)-RELATED"/>
    <property type="match status" value="1"/>
</dbReference>
<protein>
    <submittedName>
        <fullName evidence="4">NADH-dependent flavin oxidoreductase</fullName>
    </submittedName>
</protein>
<evidence type="ECO:0000313" key="5">
    <source>
        <dbReference type="Proteomes" id="UP000095658"/>
    </source>
</evidence>
<dbReference type="GO" id="GO:0016491">
    <property type="term" value="F:oxidoreductase activity"/>
    <property type="evidence" value="ECO:0007669"/>
    <property type="project" value="UniProtKB-KW"/>
</dbReference>
<organism evidence="4 5">
    <name type="scientific">Domibacillus iocasae</name>
    <dbReference type="NCBI Taxonomy" id="1714016"/>
    <lineage>
        <taxon>Bacteria</taxon>
        <taxon>Bacillati</taxon>
        <taxon>Bacillota</taxon>
        <taxon>Bacilli</taxon>
        <taxon>Bacillales</taxon>
        <taxon>Bacillaceae</taxon>
        <taxon>Domibacillus</taxon>
    </lineage>
</organism>
<comment type="caution">
    <text evidence="4">The sequence shown here is derived from an EMBL/GenBank/DDBJ whole genome shotgun (WGS) entry which is preliminary data.</text>
</comment>
<name>A0A1E7DRC1_9BACI</name>
<keyword evidence="5" id="KW-1185">Reference proteome</keyword>
<dbReference type="InterPro" id="IPR051799">
    <property type="entry name" value="NADH_flavin_oxidoreductase"/>
</dbReference>
<dbReference type="AlphaFoldDB" id="A0A1E7DRC1"/>
<dbReference type="STRING" id="1714016.BA724_02185"/>
<dbReference type="Gene3D" id="3.20.20.70">
    <property type="entry name" value="Aldolase class I"/>
    <property type="match status" value="1"/>
</dbReference>
<evidence type="ECO:0000259" key="3">
    <source>
        <dbReference type="Pfam" id="PF00724"/>
    </source>
</evidence>
<dbReference type="InterPro" id="IPR013785">
    <property type="entry name" value="Aldolase_TIM"/>
</dbReference>
<reference evidence="4 5" key="1">
    <citation type="submission" date="2016-06" db="EMBL/GenBank/DDBJ databases">
        <title>Domibacillus iocasae genome sequencing.</title>
        <authorList>
            <person name="Verma A."/>
            <person name="Pal Y."/>
            <person name="Ojha A.K."/>
            <person name="Krishnamurthi S."/>
        </authorList>
    </citation>
    <scope>NUCLEOTIDE SEQUENCE [LARGE SCALE GENOMIC DNA]</scope>
    <source>
        <strain evidence="4 5">DSM 29979</strain>
    </source>
</reference>
<gene>
    <name evidence="4" type="ORF">BA724_02185</name>
</gene>
<dbReference type="PANTHER" id="PTHR43656">
    <property type="entry name" value="BINDING OXIDOREDUCTASE, PUTATIVE (AFU_ORTHOLOGUE AFUA_2G08260)-RELATED"/>
    <property type="match status" value="1"/>
</dbReference>
<dbReference type="RefSeq" id="WP_069937639.1">
    <property type="nucleotide sequence ID" value="NZ_MAMP01000012.1"/>
</dbReference>
<sequence>MNSKYEPAFKPFTFPSGVEIKNRIVMAPMTNTAACDNGEVSDEELAYYRARSGGVGTVITACTYVKRNGQGFPGEFGADSDELIPSLKRLATTIQEEGAKAILQIFHGGRMCPPELLPDGQPISPSAVAAERDDAMVPREMTAEEITEMVQAFGETTRRAIEAGFDGVEIHGANTYLLQQFFSPHSNRRTDKWGGTLEKRLAFPLAVVEAVKKAVADHAEQPFIVGYRLSPEERENPGITMEDTLVLVDKLADQQLDYLHISVGAFWNGSIRDTNDKTSRVVMIQERVGDRVPVIGVGMLHTPKDVIAAMDTGVPLIALGRALIMEPQWVQKVEKGQEETIRTTLPKKDQKELVLSDEMMEYYQSIPGWIPVV</sequence>
<evidence type="ECO:0000256" key="1">
    <source>
        <dbReference type="ARBA" id="ARBA00022630"/>
    </source>
</evidence>
<dbReference type="Pfam" id="PF00724">
    <property type="entry name" value="Oxidored_FMN"/>
    <property type="match status" value="1"/>
</dbReference>
<accession>A0A1E7DRC1</accession>
<evidence type="ECO:0000313" key="4">
    <source>
        <dbReference type="EMBL" id="OES45642.1"/>
    </source>
</evidence>
<dbReference type="OrthoDB" id="9772736at2"/>
<dbReference type="CDD" id="cd04735">
    <property type="entry name" value="OYE_like_4_FMN"/>
    <property type="match status" value="1"/>
</dbReference>
<keyword evidence="1" id="KW-0285">Flavoprotein</keyword>